<evidence type="ECO:0000313" key="1">
    <source>
        <dbReference type="EMBL" id="KTB27518.1"/>
    </source>
</evidence>
<proteinExistence type="predicted"/>
<protein>
    <submittedName>
        <fullName evidence="1">Uncharacterized protein</fullName>
    </submittedName>
</protein>
<reference evidence="1 2" key="1">
    <citation type="submission" date="2015-12" db="EMBL/GenBank/DDBJ databases">
        <title>Draft genome sequence of Moniliophthora roreri, the causal agent of frosty pod rot of cacao.</title>
        <authorList>
            <person name="Aime M.C."/>
            <person name="Diaz-Valderrama J.R."/>
            <person name="Kijpornyongpan T."/>
            <person name="Phillips-Mora W."/>
        </authorList>
    </citation>
    <scope>NUCLEOTIDE SEQUENCE [LARGE SCALE GENOMIC DNA]</scope>
    <source>
        <strain evidence="1 2">MCA 2952</strain>
    </source>
</reference>
<gene>
    <name evidence="1" type="ORF">WG66_19906</name>
</gene>
<accession>A0A0W0ETU3</accession>
<dbReference type="Proteomes" id="UP000054988">
    <property type="component" value="Unassembled WGS sequence"/>
</dbReference>
<evidence type="ECO:0000313" key="2">
    <source>
        <dbReference type="Proteomes" id="UP000054988"/>
    </source>
</evidence>
<sequence length="8" mass="914">MQEYGVST</sequence>
<dbReference type="EMBL" id="LATX01002541">
    <property type="protein sequence ID" value="KTB27518.1"/>
    <property type="molecule type" value="Genomic_DNA"/>
</dbReference>
<comment type="caution">
    <text evidence="1">The sequence shown here is derived from an EMBL/GenBank/DDBJ whole genome shotgun (WGS) entry which is preliminary data.</text>
</comment>
<name>A0A0W0ETU3_MONRR</name>
<organism evidence="1 2">
    <name type="scientific">Moniliophthora roreri</name>
    <name type="common">Frosty pod rot fungus</name>
    <name type="synonym">Monilia roreri</name>
    <dbReference type="NCBI Taxonomy" id="221103"/>
    <lineage>
        <taxon>Eukaryota</taxon>
        <taxon>Fungi</taxon>
        <taxon>Dikarya</taxon>
        <taxon>Basidiomycota</taxon>
        <taxon>Agaricomycotina</taxon>
        <taxon>Agaricomycetes</taxon>
        <taxon>Agaricomycetidae</taxon>
        <taxon>Agaricales</taxon>
        <taxon>Marasmiineae</taxon>
        <taxon>Marasmiaceae</taxon>
        <taxon>Moniliophthora</taxon>
    </lineage>
</organism>